<feature type="compositionally biased region" description="Basic and acidic residues" evidence="2">
    <location>
        <begin position="31"/>
        <end position="42"/>
    </location>
</feature>
<dbReference type="Gene3D" id="3.30.1370.110">
    <property type="match status" value="1"/>
</dbReference>
<protein>
    <recommendedName>
        <fullName evidence="3">Smr domain-containing protein</fullName>
    </recommendedName>
</protein>
<dbReference type="Pfam" id="PF08590">
    <property type="entry name" value="DUF1771"/>
    <property type="match status" value="1"/>
</dbReference>
<dbReference type="GO" id="GO:0003723">
    <property type="term" value="F:RNA binding"/>
    <property type="evidence" value="ECO:0007669"/>
    <property type="project" value="UniProtKB-UniRule"/>
</dbReference>
<keyword evidence="1" id="KW-0694">RNA-binding</keyword>
<organism evidence="4">
    <name type="scientific">Entomoneis paludosa</name>
    <dbReference type="NCBI Taxonomy" id="265537"/>
    <lineage>
        <taxon>Eukaryota</taxon>
        <taxon>Sar</taxon>
        <taxon>Stramenopiles</taxon>
        <taxon>Ochrophyta</taxon>
        <taxon>Bacillariophyta</taxon>
        <taxon>Bacillariophyceae</taxon>
        <taxon>Bacillariophycidae</taxon>
        <taxon>Entomoneidaceae</taxon>
        <taxon>Entomoneis</taxon>
    </lineage>
</organism>
<dbReference type="InterPro" id="IPR004088">
    <property type="entry name" value="KH_dom_type_1"/>
</dbReference>
<feature type="compositionally biased region" description="Polar residues" evidence="2">
    <location>
        <begin position="1"/>
        <end position="14"/>
    </location>
</feature>
<dbReference type="CDD" id="cd00105">
    <property type="entry name" value="KH-I"/>
    <property type="match status" value="1"/>
</dbReference>
<dbReference type="PANTHER" id="PTHR47417">
    <property type="entry name" value="SMR DOMAIN-CONTAINING PROTEIN YPL199C"/>
    <property type="match status" value="1"/>
</dbReference>
<dbReference type="InterPro" id="IPR053020">
    <property type="entry name" value="Smr_domain_protein"/>
</dbReference>
<dbReference type="Pfam" id="PF00013">
    <property type="entry name" value="KH_1"/>
    <property type="match status" value="1"/>
</dbReference>
<dbReference type="SMART" id="SM00463">
    <property type="entry name" value="SMR"/>
    <property type="match status" value="1"/>
</dbReference>
<dbReference type="PROSITE" id="PS50084">
    <property type="entry name" value="KH_TYPE_1"/>
    <property type="match status" value="1"/>
</dbReference>
<dbReference type="AlphaFoldDB" id="A0A7S2VBU0"/>
<accession>A0A7S2VBU0</accession>
<dbReference type="InterPro" id="IPR002625">
    <property type="entry name" value="Smr_dom"/>
</dbReference>
<dbReference type="PANTHER" id="PTHR47417:SF1">
    <property type="entry name" value="SMR DOMAIN-CONTAINING PROTEIN YPL199C"/>
    <property type="match status" value="1"/>
</dbReference>
<dbReference type="EMBL" id="HBHT01004143">
    <property type="protein sequence ID" value="CAD9945386.1"/>
    <property type="molecule type" value="Transcribed_RNA"/>
</dbReference>
<evidence type="ECO:0000256" key="1">
    <source>
        <dbReference type="PROSITE-ProRule" id="PRU00117"/>
    </source>
</evidence>
<feature type="region of interest" description="Disordered" evidence="2">
    <location>
        <begin position="1"/>
        <end position="51"/>
    </location>
</feature>
<evidence type="ECO:0000259" key="3">
    <source>
        <dbReference type="PROSITE" id="PS50828"/>
    </source>
</evidence>
<dbReference type="SUPFAM" id="SSF54791">
    <property type="entry name" value="Eukaryotic type KH-domain (KH-domain type I)"/>
    <property type="match status" value="1"/>
</dbReference>
<dbReference type="SMART" id="SM00322">
    <property type="entry name" value="KH"/>
    <property type="match status" value="1"/>
</dbReference>
<dbReference type="InterPro" id="IPR036063">
    <property type="entry name" value="Smr_dom_sf"/>
</dbReference>
<proteinExistence type="predicted"/>
<evidence type="ECO:0000256" key="2">
    <source>
        <dbReference type="SAM" id="MobiDB-lite"/>
    </source>
</evidence>
<evidence type="ECO:0000313" key="4">
    <source>
        <dbReference type="EMBL" id="CAD9945386.1"/>
    </source>
</evidence>
<sequence length="270" mass="29107">MGGCLSTSSTDQVQTPPSTTPTDAPPAKVPAKKEEVPAKKPTEAPTATETKEVISCKKVWVSHVIGPHGSTIKELNSSTGAHVNVGDSSHDPVSITITGSPSSVKAAKAKVEAIIKEAEHPDYEGAEGHKWREEADRCAKKAEECAKEKDALFDKGDKSAGHKKLDEVKEWQRKMHEANAKAADAIFENRNKGKGDRYMDFHGLRKKEAMDILEKKMGALKGKGGTVELIPGAGHHSQGAAVLKPAVIDYLKKNGYKYEEKNAGDLIVHL</sequence>
<dbReference type="InterPro" id="IPR004087">
    <property type="entry name" value="KH_dom"/>
</dbReference>
<dbReference type="Pfam" id="PF01713">
    <property type="entry name" value="Smr"/>
    <property type="match status" value="1"/>
</dbReference>
<dbReference type="SMART" id="SM01162">
    <property type="entry name" value="DUF1771"/>
    <property type="match status" value="1"/>
</dbReference>
<name>A0A7S2VBU0_9STRA</name>
<dbReference type="SUPFAM" id="SSF160443">
    <property type="entry name" value="SMR domain-like"/>
    <property type="match status" value="1"/>
</dbReference>
<dbReference type="InterPro" id="IPR013899">
    <property type="entry name" value="DUF1771"/>
</dbReference>
<dbReference type="InterPro" id="IPR036612">
    <property type="entry name" value="KH_dom_type_1_sf"/>
</dbReference>
<dbReference type="Gene3D" id="3.30.1370.10">
    <property type="entry name" value="K Homology domain, type 1"/>
    <property type="match status" value="1"/>
</dbReference>
<dbReference type="PROSITE" id="PS50828">
    <property type="entry name" value="SMR"/>
    <property type="match status" value="1"/>
</dbReference>
<reference evidence="4" key="1">
    <citation type="submission" date="2021-01" db="EMBL/GenBank/DDBJ databases">
        <authorList>
            <person name="Corre E."/>
            <person name="Pelletier E."/>
            <person name="Niang G."/>
            <person name="Scheremetjew M."/>
            <person name="Finn R."/>
            <person name="Kale V."/>
            <person name="Holt S."/>
            <person name="Cochrane G."/>
            <person name="Meng A."/>
            <person name="Brown T."/>
            <person name="Cohen L."/>
        </authorList>
    </citation>
    <scope>NUCLEOTIDE SEQUENCE</scope>
    <source>
        <strain evidence="4">CCMP125</strain>
    </source>
</reference>
<gene>
    <name evidence="4" type="ORF">APAL1065_LOCUS2757</name>
</gene>
<feature type="domain" description="Smr" evidence="3">
    <location>
        <begin position="199"/>
        <end position="270"/>
    </location>
</feature>